<gene>
    <name evidence="3" type="ORF">MELLADRAFT_59724</name>
</gene>
<dbReference type="RefSeq" id="XP_007405139.1">
    <property type="nucleotide sequence ID" value="XM_007405077.1"/>
</dbReference>
<dbReference type="HOGENOM" id="CLU_009176_3_1_1"/>
<name>F4R724_MELLP</name>
<dbReference type="InterPro" id="IPR046496">
    <property type="entry name" value="DUF6589"/>
</dbReference>
<dbReference type="OrthoDB" id="2501184at2759"/>
<feature type="compositionally biased region" description="Polar residues" evidence="1">
    <location>
        <begin position="221"/>
        <end position="231"/>
    </location>
</feature>
<protein>
    <recommendedName>
        <fullName evidence="2">DUF6589 domain-containing protein</fullName>
    </recommendedName>
</protein>
<dbReference type="Proteomes" id="UP000001072">
    <property type="component" value="Unassembled WGS sequence"/>
</dbReference>
<evidence type="ECO:0000313" key="4">
    <source>
        <dbReference type="Proteomes" id="UP000001072"/>
    </source>
</evidence>
<feature type="region of interest" description="Disordered" evidence="1">
    <location>
        <begin position="213"/>
        <end position="233"/>
    </location>
</feature>
<reference evidence="4" key="1">
    <citation type="journal article" date="2011" name="Proc. Natl. Acad. Sci. U.S.A.">
        <title>Obligate biotrophy features unraveled by the genomic analysis of rust fungi.</title>
        <authorList>
            <person name="Duplessis S."/>
            <person name="Cuomo C.A."/>
            <person name="Lin Y.-C."/>
            <person name="Aerts A."/>
            <person name="Tisserant E."/>
            <person name="Veneault-Fourrey C."/>
            <person name="Joly D.L."/>
            <person name="Hacquard S."/>
            <person name="Amselem J."/>
            <person name="Cantarel B.L."/>
            <person name="Chiu R."/>
            <person name="Coutinho P.M."/>
            <person name="Feau N."/>
            <person name="Field M."/>
            <person name="Frey P."/>
            <person name="Gelhaye E."/>
            <person name="Goldberg J."/>
            <person name="Grabherr M.G."/>
            <person name="Kodira C.D."/>
            <person name="Kohler A."/>
            <person name="Kuees U."/>
            <person name="Lindquist E.A."/>
            <person name="Lucas S.M."/>
            <person name="Mago R."/>
            <person name="Mauceli E."/>
            <person name="Morin E."/>
            <person name="Murat C."/>
            <person name="Pangilinan J.L."/>
            <person name="Park R."/>
            <person name="Pearson M."/>
            <person name="Quesneville H."/>
            <person name="Rouhier N."/>
            <person name="Sakthikumar S."/>
            <person name="Salamov A.A."/>
            <person name="Schmutz J."/>
            <person name="Selles B."/>
            <person name="Shapiro H."/>
            <person name="Tanguay P."/>
            <person name="Tuskan G.A."/>
            <person name="Henrissat B."/>
            <person name="Van de Peer Y."/>
            <person name="Rouze P."/>
            <person name="Ellis J.G."/>
            <person name="Dodds P.N."/>
            <person name="Schein J.E."/>
            <person name="Zhong S."/>
            <person name="Hamelin R.C."/>
            <person name="Grigoriev I.V."/>
            <person name="Szabo L.J."/>
            <person name="Martin F."/>
        </authorList>
    </citation>
    <scope>NUCLEOTIDE SEQUENCE [LARGE SCALE GENOMIC DNA]</scope>
    <source>
        <strain evidence="4">98AG31 / pathotype 3-4-7</strain>
    </source>
</reference>
<feature type="region of interest" description="Disordered" evidence="1">
    <location>
        <begin position="649"/>
        <end position="682"/>
    </location>
</feature>
<feature type="domain" description="DUF6589" evidence="2">
    <location>
        <begin position="313"/>
        <end position="565"/>
    </location>
</feature>
<evidence type="ECO:0000256" key="1">
    <source>
        <dbReference type="SAM" id="MobiDB-lite"/>
    </source>
</evidence>
<dbReference type="Pfam" id="PF20231">
    <property type="entry name" value="DUF6589"/>
    <property type="match status" value="1"/>
</dbReference>
<evidence type="ECO:0000313" key="3">
    <source>
        <dbReference type="EMBL" id="EGG11504.1"/>
    </source>
</evidence>
<accession>F4R724</accession>
<feature type="compositionally biased region" description="Acidic residues" evidence="1">
    <location>
        <begin position="673"/>
        <end position="682"/>
    </location>
</feature>
<dbReference type="VEuPathDB" id="FungiDB:MELLADRAFT_59724"/>
<proteinExistence type="predicted"/>
<keyword evidence="4" id="KW-1185">Reference proteome</keyword>
<organism evidence="4">
    <name type="scientific">Melampsora larici-populina (strain 98AG31 / pathotype 3-4-7)</name>
    <name type="common">Poplar leaf rust fungus</name>
    <dbReference type="NCBI Taxonomy" id="747676"/>
    <lineage>
        <taxon>Eukaryota</taxon>
        <taxon>Fungi</taxon>
        <taxon>Dikarya</taxon>
        <taxon>Basidiomycota</taxon>
        <taxon>Pucciniomycotina</taxon>
        <taxon>Pucciniomycetes</taxon>
        <taxon>Pucciniales</taxon>
        <taxon>Melampsoraceae</taxon>
        <taxon>Melampsora</taxon>
    </lineage>
</organism>
<dbReference type="KEGG" id="mlr:MELLADRAFT_59724"/>
<dbReference type="EMBL" id="GL883092">
    <property type="protein sequence ID" value="EGG11504.1"/>
    <property type="molecule type" value="Genomic_DNA"/>
</dbReference>
<dbReference type="InParanoid" id="F4R724"/>
<dbReference type="GeneID" id="18929410"/>
<dbReference type="AlphaFoldDB" id="F4R724"/>
<sequence>MSNPTVVSKSVTQTLQICEYINSLDNYSPMKFIATFLSSNHEDLVYRRCLIKAGLGTQQTKSIFKNLARLTLASDAGESEWHKWILDEASAIVNAQELPRGHFPAGAYVSSSHINPDHFSESAEAARARQVRTGMPFLHSLIQRKVSLGMKKKDLTAYQDDETSDSPPLAPELPRAGMAVKPGSTEIEGALDDESVLAMENLVYVKSTPAEQSAHKVETVSRPQSRDNPSVSRGHAYSCLTNATLLLPLLCYDNIDIHLRIHNTRIDTSSRLFHGTWGFFKVIEACVIAQSQDEAVSLATFLQSMASAQQKAVEMSAFSPSPAQSDHWVSVIKLQLAKAFTDYVEHLPGAPPRELLPRLDTKPPAIDRIAMHKANVHFLRMMNAPDNSADGISRVLDEIKAQINMDADSLARNLLVAGGDVGSNLLLESLRTKRYPAIDDVEGLQWVLSVFGGAHTTWNVAKTLWGLHWGCSDKGEDTGVWRSVFSLGGDHKKPVAAQDFNLIMRSVQQVDPSKITYDAVHGARQVIGSMGEIDLSQEANVKKVLDEAWTQYFDATAIKEGHGTNIERLTYRLSNNIPLLRRLMQLLKALAGHKVIYQPNLCTITPASMKLFLQYAEECLVEKSGARPLAQVANSWTAGQRKMIKLLRDDRDSGRSSRFRWGSPDLLDSGRDENEENNMEDW</sequence>
<evidence type="ECO:0000259" key="2">
    <source>
        <dbReference type="Pfam" id="PF20231"/>
    </source>
</evidence>